<dbReference type="Pfam" id="PF04122">
    <property type="entry name" value="CW_binding_2"/>
    <property type="match status" value="3"/>
</dbReference>
<gene>
    <name evidence="2" type="ORF">GCM10009838_14370</name>
</gene>
<dbReference type="EMBL" id="BAAAQM010000005">
    <property type="protein sequence ID" value="GAA1959190.1"/>
    <property type="molecule type" value="Genomic_DNA"/>
</dbReference>
<dbReference type="PANTHER" id="PTHR30032:SF8">
    <property type="entry name" value="GERMINATION-SPECIFIC N-ACETYLMURAMOYL-L-ALANINE AMIDASE"/>
    <property type="match status" value="1"/>
</dbReference>
<name>A0ABN2QW37_9ACTN</name>
<proteinExistence type="predicted"/>
<accession>A0ABN2QW37</accession>
<protein>
    <recommendedName>
        <fullName evidence="4">Cell wall binding repeat 2-containing protein</fullName>
    </recommendedName>
</protein>
<evidence type="ECO:0000313" key="2">
    <source>
        <dbReference type="EMBL" id="GAA1959190.1"/>
    </source>
</evidence>
<dbReference type="InterPro" id="IPR051922">
    <property type="entry name" value="Bact_Sporulation_Assoc"/>
</dbReference>
<dbReference type="Proteomes" id="UP001499854">
    <property type="component" value="Unassembled WGS sequence"/>
</dbReference>
<feature type="chain" id="PRO_5045114904" description="Cell wall binding repeat 2-containing protein" evidence="1">
    <location>
        <begin position="30"/>
        <end position="555"/>
    </location>
</feature>
<evidence type="ECO:0000313" key="3">
    <source>
        <dbReference type="Proteomes" id="UP001499854"/>
    </source>
</evidence>
<evidence type="ECO:0008006" key="4">
    <source>
        <dbReference type="Google" id="ProtNLM"/>
    </source>
</evidence>
<dbReference type="Gene3D" id="3.40.50.12090">
    <property type="match status" value="2"/>
</dbReference>
<evidence type="ECO:0000256" key="1">
    <source>
        <dbReference type="SAM" id="SignalP"/>
    </source>
</evidence>
<reference evidence="2 3" key="1">
    <citation type="journal article" date="2019" name="Int. J. Syst. Evol. Microbiol.">
        <title>The Global Catalogue of Microorganisms (GCM) 10K type strain sequencing project: providing services to taxonomists for standard genome sequencing and annotation.</title>
        <authorList>
            <consortium name="The Broad Institute Genomics Platform"/>
            <consortium name="The Broad Institute Genome Sequencing Center for Infectious Disease"/>
            <person name="Wu L."/>
            <person name="Ma J."/>
        </authorList>
    </citation>
    <scope>NUCLEOTIDE SEQUENCE [LARGE SCALE GENOMIC DNA]</scope>
    <source>
        <strain evidence="2 3">JCM 16013</strain>
    </source>
</reference>
<comment type="caution">
    <text evidence="2">The sequence shown here is derived from an EMBL/GenBank/DDBJ whole genome shotgun (WGS) entry which is preliminary data.</text>
</comment>
<sequence>MQRSSLSRGARITGVALSTLATGAGLAWAAAAPADAATALSPAIDLSVSIDSANPGLVHLSYTPPAGTHAIFDCGQQVAADPRVLPTPTAVGADCLFTNYLYEGFAVPRVELIDDVTGYGVGSTQTHVWLGTVPVGTQIVTPGPALTFSGTARYAYGSVVIDIDATGSTPGAKLTAGLNEVLTLDPQNPLKGTLTSPGWSGTATGAEVMIYASLDGLTTMRTAIVDYPTGNPTPTPTPTPNPPGQAAVHRIGGGDRYETARMVSQAQWKAGTANAVVLARGDAAPDALAGVPLAAHVHGPLLLTDPKGMDAATSAEIARVTGGPSPDKTVYILGGDAAVSPSIESGLRAAGYHVVRYKGGDRYGTALAVAGAFGNTSHVIVATGQNFPDALAAGPLGAVENAPIVLSDDNTFDAATAAFVQSHAAIDPVGGFAQRAVATLNTAGKTVDKALSGPTRYDTAVAVGRVIAQVTGHAPTGVGVASSVTFPDALTGGAYAANAGMPLLITEPGALSDSTRFQLSGWANSLVAVEVFGGRVAVSDGVMNDVARTVHGRIQ</sequence>
<keyword evidence="1" id="KW-0732">Signal</keyword>
<feature type="signal peptide" evidence="1">
    <location>
        <begin position="1"/>
        <end position="29"/>
    </location>
</feature>
<dbReference type="PANTHER" id="PTHR30032">
    <property type="entry name" value="N-ACETYLMURAMOYL-L-ALANINE AMIDASE-RELATED"/>
    <property type="match status" value="1"/>
</dbReference>
<dbReference type="InterPro" id="IPR007253">
    <property type="entry name" value="Cell_wall-bd_2"/>
</dbReference>
<keyword evidence="3" id="KW-1185">Reference proteome</keyword>
<organism evidence="2 3">
    <name type="scientific">Catenulispora subtropica</name>
    <dbReference type="NCBI Taxonomy" id="450798"/>
    <lineage>
        <taxon>Bacteria</taxon>
        <taxon>Bacillati</taxon>
        <taxon>Actinomycetota</taxon>
        <taxon>Actinomycetes</taxon>
        <taxon>Catenulisporales</taxon>
        <taxon>Catenulisporaceae</taxon>
        <taxon>Catenulispora</taxon>
    </lineage>
</organism>